<dbReference type="InterPro" id="IPR003439">
    <property type="entry name" value="ABC_transporter-like_ATP-bd"/>
</dbReference>
<dbReference type="EMBL" id="QHHQ01000002">
    <property type="protein sequence ID" value="RAI02560.1"/>
    <property type="molecule type" value="Genomic_DNA"/>
</dbReference>
<dbReference type="Gene3D" id="3.40.50.300">
    <property type="entry name" value="P-loop containing nucleotide triphosphate hydrolases"/>
    <property type="match status" value="1"/>
</dbReference>
<evidence type="ECO:0000256" key="2">
    <source>
        <dbReference type="ARBA" id="ARBA00022448"/>
    </source>
</evidence>
<dbReference type="InterPro" id="IPR027417">
    <property type="entry name" value="P-loop_NTPase"/>
</dbReference>
<evidence type="ECO:0000256" key="3">
    <source>
        <dbReference type="ARBA" id="ARBA00022741"/>
    </source>
</evidence>
<reference evidence="6 7" key="1">
    <citation type="submission" date="2018-05" db="EMBL/GenBank/DDBJ databases">
        <title>Acuticoccus sediminis sp. nov., isolated from deep-sea sediment of Indian Ocean.</title>
        <authorList>
            <person name="Liu X."/>
            <person name="Lai Q."/>
            <person name="Du Y."/>
            <person name="Sun F."/>
            <person name="Zhang X."/>
            <person name="Wang S."/>
            <person name="Shao Z."/>
        </authorList>
    </citation>
    <scope>NUCLEOTIDE SEQUENCE [LARGE SCALE GENOMIC DNA]</scope>
    <source>
        <strain evidence="6 7">PTG4-2</strain>
    </source>
</reference>
<evidence type="ECO:0000313" key="7">
    <source>
        <dbReference type="Proteomes" id="UP000249590"/>
    </source>
</evidence>
<dbReference type="RefSeq" id="WP_111346265.1">
    <property type="nucleotide sequence ID" value="NZ_JAIWKD010000002.1"/>
</dbReference>
<keyword evidence="3" id="KW-0547">Nucleotide-binding</keyword>
<dbReference type="CDD" id="cd03219">
    <property type="entry name" value="ABC_Mj1267_LivG_branched"/>
    <property type="match status" value="1"/>
</dbReference>
<organism evidence="6 7">
    <name type="scientific">Acuticoccus sediminis</name>
    <dbReference type="NCBI Taxonomy" id="2184697"/>
    <lineage>
        <taxon>Bacteria</taxon>
        <taxon>Pseudomonadati</taxon>
        <taxon>Pseudomonadota</taxon>
        <taxon>Alphaproteobacteria</taxon>
        <taxon>Hyphomicrobiales</taxon>
        <taxon>Amorphaceae</taxon>
        <taxon>Acuticoccus</taxon>
    </lineage>
</organism>
<comment type="caution">
    <text evidence="6">The sequence shown here is derived from an EMBL/GenBank/DDBJ whole genome shotgun (WGS) entry which is preliminary data.</text>
</comment>
<dbReference type="PANTHER" id="PTHR45772:SF2">
    <property type="entry name" value="ABC TRANSPORTER ATP-BINDING PROTEIN"/>
    <property type="match status" value="1"/>
</dbReference>
<dbReference type="GO" id="GO:0005886">
    <property type="term" value="C:plasma membrane"/>
    <property type="evidence" value="ECO:0007669"/>
    <property type="project" value="TreeGrafter"/>
</dbReference>
<comment type="similarity">
    <text evidence="1">Belongs to the ABC transporter superfamily.</text>
</comment>
<evidence type="ECO:0000256" key="4">
    <source>
        <dbReference type="ARBA" id="ARBA00022840"/>
    </source>
</evidence>
<accession>A0A8B2P197</accession>
<evidence type="ECO:0000259" key="5">
    <source>
        <dbReference type="PROSITE" id="PS50893"/>
    </source>
</evidence>
<keyword evidence="7" id="KW-1185">Reference proteome</keyword>
<name>A0A8B2P197_9HYPH</name>
<dbReference type="InterPro" id="IPR003593">
    <property type="entry name" value="AAA+_ATPase"/>
</dbReference>
<dbReference type="AlphaFoldDB" id="A0A8B2P197"/>
<dbReference type="PROSITE" id="PS00211">
    <property type="entry name" value="ABC_TRANSPORTER_1"/>
    <property type="match status" value="1"/>
</dbReference>
<keyword evidence="2" id="KW-0813">Transport</keyword>
<dbReference type="Pfam" id="PF12399">
    <property type="entry name" value="BCA_ABC_TP_C"/>
    <property type="match status" value="1"/>
</dbReference>
<sequence>MSVILQCTGLARHFGGVFAVNGVDLAVREGTIHSVIGPNGAGKSTFFNLISGEILPSSGTVTFDGTDITGTPPHRMPHLGISRCFQRTNVFPDLTIHDNVWAALFARMNKGPADYLKRRNAFPDIEEKTAQIIREVGLAHKTTALARTLSHGQSRMLEVAVSLAGLPRLLLLDEPTQGLAPEATVEMTHLIRSLAGRYTILLIEHKMNIVMEISDTVSVLSLGRMIEEGPPAQIRTSQRVQDAYLGRDTA</sequence>
<dbReference type="InterPro" id="IPR051120">
    <property type="entry name" value="ABC_AA/LPS_Transport"/>
</dbReference>
<dbReference type="InterPro" id="IPR017871">
    <property type="entry name" value="ABC_transporter-like_CS"/>
</dbReference>
<dbReference type="PANTHER" id="PTHR45772">
    <property type="entry name" value="CONSERVED COMPONENT OF ABC TRANSPORTER FOR NATURAL AMINO ACIDS-RELATED"/>
    <property type="match status" value="1"/>
</dbReference>
<dbReference type="SUPFAM" id="SSF52540">
    <property type="entry name" value="P-loop containing nucleoside triphosphate hydrolases"/>
    <property type="match status" value="1"/>
</dbReference>
<dbReference type="InterPro" id="IPR032823">
    <property type="entry name" value="BCA_ABC_TP_C"/>
</dbReference>
<dbReference type="OrthoDB" id="9806149at2"/>
<dbReference type="GO" id="GO:0016887">
    <property type="term" value="F:ATP hydrolysis activity"/>
    <property type="evidence" value="ECO:0007669"/>
    <property type="project" value="InterPro"/>
</dbReference>
<dbReference type="Proteomes" id="UP000249590">
    <property type="component" value="Unassembled WGS sequence"/>
</dbReference>
<dbReference type="GO" id="GO:0005524">
    <property type="term" value="F:ATP binding"/>
    <property type="evidence" value="ECO:0007669"/>
    <property type="project" value="UniProtKB-KW"/>
</dbReference>
<keyword evidence="4 6" id="KW-0067">ATP-binding</keyword>
<gene>
    <name evidence="6" type="ORF">DLJ53_11570</name>
</gene>
<proteinExistence type="inferred from homology"/>
<dbReference type="SMART" id="SM00382">
    <property type="entry name" value="AAA"/>
    <property type="match status" value="1"/>
</dbReference>
<feature type="domain" description="ABC transporter" evidence="5">
    <location>
        <begin position="5"/>
        <end position="247"/>
    </location>
</feature>
<protein>
    <submittedName>
        <fullName evidence="6">ABC transporter ATP-binding protein</fullName>
    </submittedName>
</protein>
<dbReference type="Pfam" id="PF00005">
    <property type="entry name" value="ABC_tran"/>
    <property type="match status" value="1"/>
</dbReference>
<evidence type="ECO:0000313" key="6">
    <source>
        <dbReference type="EMBL" id="RAI02560.1"/>
    </source>
</evidence>
<dbReference type="PROSITE" id="PS50893">
    <property type="entry name" value="ABC_TRANSPORTER_2"/>
    <property type="match status" value="1"/>
</dbReference>
<evidence type="ECO:0000256" key="1">
    <source>
        <dbReference type="ARBA" id="ARBA00005417"/>
    </source>
</evidence>